<keyword evidence="4" id="KW-0732">Signal</keyword>
<feature type="domain" description="EGF-like" evidence="5">
    <location>
        <begin position="147"/>
        <end position="187"/>
    </location>
</feature>
<sequence length="375" mass="41502">MVWSTPVSFVLVFLICLLVSGEPNDKKPPPESEQLPPCQACRTVVNSFIEGMLKTNKKHFGGGDTAYEEEKLGDYVISEVRLAEVQEFLCSDVKRGQNQCYSLADEWESLLEEWWPQQRTISDLFDWLCIKKVEHCCADNHYGPECKPCPGYPDNVCSNNGKCKGAGTKKGNGQCTCNMAYTGETCNDCSEGYYESYRDDKKLLCTKCHKSCKGACTRAGHKGCIECNPGWIQDGDRGCLDLNECASQAPPCSKDEFCVNNDGSYSCLKCDQSCDGCHGDGPDMCQSCAEGFRLKDGLCTPRQQATAADWTRYLTYFGLCAATFIIFQKNTIAASVIGLLVGMYVTVSEYMLSSPSADQNYVLQNSLNALFNKMK</sequence>
<proteinExistence type="predicted"/>
<dbReference type="SUPFAM" id="SSF57184">
    <property type="entry name" value="Growth factor receptor domain"/>
    <property type="match status" value="1"/>
</dbReference>
<evidence type="ECO:0000256" key="1">
    <source>
        <dbReference type="ARBA" id="ARBA00022536"/>
    </source>
</evidence>
<dbReference type="GO" id="GO:0048513">
    <property type="term" value="P:animal organ development"/>
    <property type="evidence" value="ECO:0007669"/>
    <property type="project" value="UniProtKB-ARBA"/>
</dbReference>
<dbReference type="PROSITE" id="PS01187">
    <property type="entry name" value="EGF_CA"/>
    <property type="match status" value="1"/>
</dbReference>
<dbReference type="InterPro" id="IPR002049">
    <property type="entry name" value="LE_dom"/>
</dbReference>
<evidence type="ECO:0000256" key="3">
    <source>
        <dbReference type="PROSITE-ProRule" id="PRU00076"/>
    </source>
</evidence>
<dbReference type="GO" id="GO:0005509">
    <property type="term" value="F:calcium ion binding"/>
    <property type="evidence" value="ECO:0007669"/>
    <property type="project" value="InterPro"/>
</dbReference>
<evidence type="ECO:0000256" key="4">
    <source>
        <dbReference type="SAM" id="SignalP"/>
    </source>
</evidence>
<organism evidence="6">
    <name type="scientific">Lygus hesperus</name>
    <name type="common">Western plant bug</name>
    <dbReference type="NCBI Taxonomy" id="30085"/>
    <lineage>
        <taxon>Eukaryota</taxon>
        <taxon>Metazoa</taxon>
        <taxon>Ecdysozoa</taxon>
        <taxon>Arthropoda</taxon>
        <taxon>Hexapoda</taxon>
        <taxon>Insecta</taxon>
        <taxon>Pterygota</taxon>
        <taxon>Neoptera</taxon>
        <taxon>Paraneoptera</taxon>
        <taxon>Hemiptera</taxon>
        <taxon>Heteroptera</taxon>
        <taxon>Panheteroptera</taxon>
        <taxon>Cimicomorpha</taxon>
        <taxon>Miridae</taxon>
        <taxon>Mirini</taxon>
        <taxon>Lygus</taxon>
    </lineage>
</organism>
<feature type="signal peptide" evidence="4">
    <location>
        <begin position="1"/>
        <end position="21"/>
    </location>
</feature>
<dbReference type="PROSITE" id="PS00022">
    <property type="entry name" value="EGF_1"/>
    <property type="match status" value="1"/>
</dbReference>
<accession>A0A0K8TDC6</accession>
<reference evidence="6" key="1">
    <citation type="submission" date="2014-09" db="EMBL/GenBank/DDBJ databases">
        <authorList>
            <person name="Magalhaes I.L.F."/>
            <person name="Oliveira U."/>
            <person name="Santos F.R."/>
            <person name="Vidigal T.H.D.A."/>
            <person name="Brescovit A.D."/>
            <person name="Santos A.J."/>
        </authorList>
    </citation>
    <scope>NUCLEOTIDE SEQUENCE</scope>
</reference>
<dbReference type="Gene3D" id="2.10.220.10">
    <property type="entry name" value="Hormone Receptor, Insulin-like Growth Factor Receptor 1, Chain A, domain 2"/>
    <property type="match status" value="1"/>
</dbReference>
<name>A0A0K8TDC6_LYGHE</name>
<evidence type="ECO:0000313" key="6">
    <source>
        <dbReference type="EMBL" id="JAG63563.1"/>
    </source>
</evidence>
<dbReference type="EMBL" id="GBRD01002258">
    <property type="protein sequence ID" value="JAG63563.1"/>
    <property type="molecule type" value="Transcribed_RNA"/>
</dbReference>
<dbReference type="AlphaFoldDB" id="A0A0K8TDC6"/>
<feature type="chain" id="PRO_5005519971" description="EGF-like domain-containing protein" evidence="4">
    <location>
        <begin position="22"/>
        <end position="375"/>
    </location>
</feature>
<evidence type="ECO:0000259" key="5">
    <source>
        <dbReference type="PROSITE" id="PS50026"/>
    </source>
</evidence>
<dbReference type="GO" id="GO:0048731">
    <property type="term" value="P:system development"/>
    <property type="evidence" value="ECO:0007669"/>
    <property type="project" value="UniProtKB-ARBA"/>
</dbReference>
<dbReference type="PROSITE" id="PS50026">
    <property type="entry name" value="EGF_3"/>
    <property type="match status" value="1"/>
</dbReference>
<dbReference type="CDD" id="cd00064">
    <property type="entry name" value="FU"/>
    <property type="match status" value="1"/>
</dbReference>
<keyword evidence="2 3" id="KW-1015">Disulfide bond</keyword>
<dbReference type="InterPro" id="IPR018097">
    <property type="entry name" value="EGF_Ca-bd_CS"/>
</dbReference>
<dbReference type="InterPro" id="IPR000742">
    <property type="entry name" value="EGF"/>
</dbReference>
<protein>
    <recommendedName>
        <fullName evidence="5">EGF-like domain-containing protein</fullName>
    </recommendedName>
</protein>
<dbReference type="PROSITE" id="PS01248">
    <property type="entry name" value="EGF_LAM_1"/>
    <property type="match status" value="1"/>
</dbReference>
<keyword evidence="1 3" id="KW-0245">EGF-like domain</keyword>
<dbReference type="SMART" id="SM00261">
    <property type="entry name" value="FU"/>
    <property type="match status" value="2"/>
</dbReference>
<dbReference type="InterPro" id="IPR006212">
    <property type="entry name" value="Furin_repeat"/>
</dbReference>
<comment type="caution">
    <text evidence="3">Lacks conserved residue(s) required for the propagation of feature annotation.</text>
</comment>
<dbReference type="InterPro" id="IPR009030">
    <property type="entry name" value="Growth_fac_rcpt_cys_sf"/>
</dbReference>
<evidence type="ECO:0000256" key="2">
    <source>
        <dbReference type="ARBA" id="ARBA00023157"/>
    </source>
</evidence>
<feature type="disulfide bond" evidence="3">
    <location>
        <begin position="177"/>
        <end position="186"/>
    </location>
</feature>